<dbReference type="GO" id="GO:0030907">
    <property type="term" value="C:MBF transcription complex"/>
    <property type="evidence" value="ECO:0007669"/>
    <property type="project" value="TreeGrafter"/>
</dbReference>
<dbReference type="InterPro" id="IPR036770">
    <property type="entry name" value="Ankyrin_rpt-contain_sf"/>
</dbReference>
<evidence type="ECO:0000256" key="2">
    <source>
        <dbReference type="ARBA" id="ARBA00023043"/>
    </source>
</evidence>
<dbReference type="Gene3D" id="3.10.260.10">
    <property type="entry name" value="Transcription regulator HTH, APSES-type DNA-binding domain"/>
    <property type="match status" value="1"/>
</dbReference>
<evidence type="ECO:0000256" key="1">
    <source>
        <dbReference type="ARBA" id="ARBA00022737"/>
    </source>
</evidence>
<dbReference type="Pfam" id="PF00023">
    <property type="entry name" value="Ank"/>
    <property type="match status" value="1"/>
</dbReference>
<feature type="compositionally biased region" description="Polar residues" evidence="4">
    <location>
        <begin position="103"/>
        <end position="113"/>
    </location>
</feature>
<dbReference type="PANTHER" id="PTHR43828">
    <property type="entry name" value="ASPARAGINASE"/>
    <property type="match status" value="1"/>
</dbReference>
<accession>A0AAD5TYL2</accession>
<dbReference type="InterPro" id="IPR003163">
    <property type="entry name" value="Tscrpt_reg_HTH_APSES-type"/>
</dbReference>
<dbReference type="GO" id="GO:0033309">
    <property type="term" value="C:SBF transcription complex"/>
    <property type="evidence" value="ECO:0007669"/>
    <property type="project" value="TreeGrafter"/>
</dbReference>
<dbReference type="Gene3D" id="1.25.40.20">
    <property type="entry name" value="Ankyrin repeat-containing domain"/>
    <property type="match status" value="1"/>
</dbReference>
<protein>
    <recommendedName>
        <fullName evidence="5">HTH APSES-type domain-containing protein</fullName>
    </recommendedName>
</protein>
<gene>
    <name evidence="6" type="ORF">HK099_005820</name>
</gene>
<organism evidence="6 7">
    <name type="scientific">Clydaea vesicula</name>
    <dbReference type="NCBI Taxonomy" id="447962"/>
    <lineage>
        <taxon>Eukaryota</taxon>
        <taxon>Fungi</taxon>
        <taxon>Fungi incertae sedis</taxon>
        <taxon>Chytridiomycota</taxon>
        <taxon>Chytridiomycota incertae sedis</taxon>
        <taxon>Chytridiomycetes</taxon>
        <taxon>Lobulomycetales</taxon>
        <taxon>Lobulomycetaceae</taxon>
        <taxon>Clydaea</taxon>
    </lineage>
</organism>
<feature type="region of interest" description="Disordered" evidence="4">
    <location>
        <begin position="92"/>
        <end position="113"/>
    </location>
</feature>
<dbReference type="InterPro" id="IPR018004">
    <property type="entry name" value="KilA/APSES_HTH"/>
</dbReference>
<dbReference type="PROSITE" id="PS51299">
    <property type="entry name" value="HTH_APSES"/>
    <property type="match status" value="1"/>
</dbReference>
<feature type="domain" description="HTH APSES-type" evidence="5">
    <location>
        <begin position="1"/>
        <end position="85"/>
    </location>
</feature>
<dbReference type="AlphaFoldDB" id="A0AAD5TYL2"/>
<evidence type="ECO:0000256" key="3">
    <source>
        <dbReference type="PROSITE-ProRule" id="PRU00023"/>
    </source>
</evidence>
<dbReference type="InterPro" id="IPR036887">
    <property type="entry name" value="HTH_APSES_sf"/>
</dbReference>
<keyword evidence="2 3" id="KW-0040">ANK repeat</keyword>
<dbReference type="InterPro" id="IPR002110">
    <property type="entry name" value="Ankyrin_rpt"/>
</dbReference>
<dbReference type="SMART" id="SM00248">
    <property type="entry name" value="ANK"/>
    <property type="match status" value="2"/>
</dbReference>
<keyword evidence="1" id="KW-0677">Repeat</keyword>
<dbReference type="PROSITE" id="PS50297">
    <property type="entry name" value="ANK_REP_REGION"/>
    <property type="match status" value="1"/>
</dbReference>
<dbReference type="GO" id="GO:0003677">
    <property type="term" value="F:DNA binding"/>
    <property type="evidence" value="ECO:0007669"/>
    <property type="project" value="InterPro"/>
</dbReference>
<proteinExistence type="predicted"/>
<dbReference type="GO" id="GO:0001228">
    <property type="term" value="F:DNA-binding transcription activator activity, RNA polymerase II-specific"/>
    <property type="evidence" value="ECO:0007669"/>
    <property type="project" value="UniProtKB-ARBA"/>
</dbReference>
<dbReference type="PANTHER" id="PTHR43828:SF3">
    <property type="entry name" value="CHROMO DOMAIN-CONTAINING PROTEIN"/>
    <property type="match status" value="1"/>
</dbReference>
<dbReference type="SMART" id="SM01252">
    <property type="entry name" value="KilA-N"/>
    <property type="match status" value="1"/>
</dbReference>
<dbReference type="InterPro" id="IPR051642">
    <property type="entry name" value="SWI6-like"/>
</dbReference>
<dbReference type="SUPFAM" id="SSF54616">
    <property type="entry name" value="DNA-binding domain of Mlu1-box binding protein MBP1"/>
    <property type="match status" value="1"/>
</dbReference>
<dbReference type="PROSITE" id="PS50088">
    <property type="entry name" value="ANK_REPEAT"/>
    <property type="match status" value="1"/>
</dbReference>
<feature type="repeat" description="ANK" evidence="3">
    <location>
        <begin position="270"/>
        <end position="302"/>
    </location>
</feature>
<evidence type="ECO:0000259" key="5">
    <source>
        <dbReference type="PROSITE" id="PS51299"/>
    </source>
</evidence>
<dbReference type="Pfam" id="PF04383">
    <property type="entry name" value="KilA-N"/>
    <property type="match status" value="1"/>
</dbReference>
<dbReference type="Proteomes" id="UP001211065">
    <property type="component" value="Unassembled WGS sequence"/>
</dbReference>
<dbReference type="EMBL" id="JADGJW010000471">
    <property type="protein sequence ID" value="KAJ3216563.1"/>
    <property type="molecule type" value="Genomic_DNA"/>
</dbReference>
<keyword evidence="7" id="KW-1185">Reference proteome</keyword>
<evidence type="ECO:0000313" key="6">
    <source>
        <dbReference type="EMBL" id="KAJ3216563.1"/>
    </source>
</evidence>
<name>A0AAD5TYL2_9FUNG</name>
<evidence type="ECO:0000256" key="4">
    <source>
        <dbReference type="SAM" id="MobiDB-lite"/>
    </source>
</evidence>
<comment type="caution">
    <text evidence="6">The sequence shown here is derived from an EMBL/GenBank/DDBJ whole genome shotgun (WGS) entry which is preliminary data.</text>
</comment>
<evidence type="ECO:0000313" key="7">
    <source>
        <dbReference type="Proteomes" id="UP001211065"/>
    </source>
</evidence>
<dbReference type="SUPFAM" id="SSF48403">
    <property type="entry name" value="Ankyrin repeat"/>
    <property type="match status" value="1"/>
</dbReference>
<reference evidence="6" key="1">
    <citation type="submission" date="2020-05" db="EMBL/GenBank/DDBJ databases">
        <title>Phylogenomic resolution of chytrid fungi.</title>
        <authorList>
            <person name="Stajich J.E."/>
            <person name="Amses K."/>
            <person name="Simmons R."/>
            <person name="Seto K."/>
            <person name="Myers J."/>
            <person name="Bonds A."/>
            <person name="Quandt C.A."/>
            <person name="Barry K."/>
            <person name="Liu P."/>
            <person name="Grigoriev I."/>
            <person name="Longcore J.E."/>
            <person name="James T.Y."/>
        </authorList>
    </citation>
    <scope>NUCLEOTIDE SEQUENCE</scope>
    <source>
        <strain evidence="6">JEL0476</strain>
    </source>
</reference>
<sequence>MSDAYMNATHILKVAGFSKPKRTKILEKEVLQGQHEKIQGGYGKYQGTWIPFDVSRKLARRYDVECILNPLFDFDPQKDKIGVKPVVVKQKKDDQVKVKKKSSNSISQNPAVSRNLTNDIGKKAQLEMQESVSKNHLEDTIKEHFHDLQSSKQNCVTPTRNKADFVSSNFSDDRTLVEQENFSDTTISNQQSPLLLDPTDEYMDLSKPLHSRGFLSPSVARMQVIENLPYSHRQKEVLLRIFKDRDYCSILNLLRTSSYQFDINLILDLEGNTSLHWASALAKVDLIKQLIYHGANKSMRNRFGVNPLIKSVQYGKNFELQTFDKTLELFKDVVFEVDFNKKSLLHHIILRFSHLEKNFTNTNNPANYADLNIELEEKICFYYFKVLIKFIKENFPYEITNEKKDATTDIKLEKKIHSRNKNFIMHFFELKDHNGNTCLNLASKYKLYFILEELLKFGCDKNSIDLKFYKNDLNLRMILNEEFPDNVYFEKDILPKDLHQNVDLFSKFANANKTSNWKDDNYHDKFQNVSNLIQYLENNREEGST</sequence>